<evidence type="ECO:0000313" key="36">
    <source>
        <dbReference type="Proteomes" id="UP000586951"/>
    </source>
</evidence>
<dbReference type="SUPFAM" id="SSF46785">
    <property type="entry name" value="Winged helix' DNA-binding domain"/>
    <property type="match status" value="1"/>
</dbReference>
<dbReference type="EMBL" id="JAARSH010000019">
    <property type="protein sequence ID" value="MBC1618066.1"/>
    <property type="molecule type" value="Genomic_DNA"/>
</dbReference>
<organism evidence="3 20">
    <name type="scientific">Listeria booriae</name>
    <dbReference type="NCBI Taxonomy" id="1552123"/>
    <lineage>
        <taxon>Bacteria</taxon>
        <taxon>Bacillati</taxon>
        <taxon>Bacillota</taxon>
        <taxon>Bacilli</taxon>
        <taxon>Bacillales</taxon>
        <taxon>Listeriaceae</taxon>
        <taxon>Listeria</taxon>
    </lineage>
</organism>
<reference evidence="3 20" key="1">
    <citation type="submission" date="2014-05" db="EMBL/GenBank/DDBJ databases">
        <title>Novel Listeriaceae from food processing environments.</title>
        <authorList>
            <person name="den Bakker H.C."/>
        </authorList>
    </citation>
    <scope>NUCLEOTIDE SEQUENCE [LARGE SCALE GENOMIC DNA]</scope>
    <source>
        <strain evidence="3 20">FSL A5-0281</strain>
    </source>
</reference>
<evidence type="ECO:0000313" key="8">
    <source>
        <dbReference type="EMBL" id="MBC1567260.1"/>
    </source>
</evidence>
<dbReference type="Proteomes" id="UP000586951">
    <property type="component" value="Unassembled WGS sequence"/>
</dbReference>
<dbReference type="Proteomes" id="UP000548082">
    <property type="component" value="Unassembled WGS sequence"/>
</dbReference>
<evidence type="ECO:0000313" key="20">
    <source>
        <dbReference type="Proteomes" id="UP000029844"/>
    </source>
</evidence>
<evidence type="ECO:0000313" key="5">
    <source>
        <dbReference type="EMBL" id="MBC1333568.1"/>
    </source>
</evidence>
<dbReference type="Proteomes" id="UP000543379">
    <property type="component" value="Unassembled WGS sequence"/>
</dbReference>
<evidence type="ECO:0000313" key="29">
    <source>
        <dbReference type="Proteomes" id="UP000546244"/>
    </source>
</evidence>
<dbReference type="Proteomes" id="UP000539064">
    <property type="component" value="Unassembled WGS sequence"/>
</dbReference>
<evidence type="ECO:0000313" key="32">
    <source>
        <dbReference type="Proteomes" id="UP000548082"/>
    </source>
</evidence>
<evidence type="ECO:0000313" key="26">
    <source>
        <dbReference type="Proteomes" id="UP000541735"/>
    </source>
</evidence>
<evidence type="ECO:0000259" key="2">
    <source>
        <dbReference type="PROSITE" id="PS50995"/>
    </source>
</evidence>
<evidence type="ECO:0000313" key="11">
    <source>
        <dbReference type="EMBL" id="MBC1794991.1"/>
    </source>
</evidence>
<evidence type="ECO:0000313" key="18">
    <source>
        <dbReference type="EMBL" id="MBC2312387.1"/>
    </source>
</evidence>
<evidence type="ECO:0000313" key="12">
    <source>
        <dbReference type="EMBL" id="MBC1798528.1"/>
    </source>
</evidence>
<dbReference type="PANTHER" id="PTHR33164">
    <property type="entry name" value="TRANSCRIPTIONAL REGULATOR, MARR FAMILY"/>
    <property type="match status" value="1"/>
</dbReference>
<dbReference type="AlphaFoldDB" id="A0A099WGG6"/>
<dbReference type="EMBL" id="JAARZA010000013">
    <property type="protein sequence ID" value="MBC2242325.1"/>
    <property type="molecule type" value="Genomic_DNA"/>
</dbReference>
<dbReference type="Proteomes" id="UP000529446">
    <property type="component" value="Unassembled WGS sequence"/>
</dbReference>
<dbReference type="GO" id="GO:0003677">
    <property type="term" value="F:DNA binding"/>
    <property type="evidence" value="ECO:0007669"/>
    <property type="project" value="UniProtKB-KW"/>
</dbReference>
<dbReference type="PANTHER" id="PTHR33164:SF101">
    <property type="entry name" value="TRANSCRIPTIONAL REPRESSOR MPRA"/>
    <property type="match status" value="1"/>
</dbReference>
<evidence type="ECO:0000313" key="28">
    <source>
        <dbReference type="Proteomes" id="UP000544413"/>
    </source>
</evidence>
<dbReference type="EMBL" id="JAARMV010000010">
    <property type="protein sequence ID" value="MBC2373797.1"/>
    <property type="molecule type" value="Genomic_DNA"/>
</dbReference>
<dbReference type="EMBL" id="JAASWV010000032">
    <property type="protein sequence ID" value="MBC2312387.1"/>
    <property type="molecule type" value="Genomic_DNA"/>
</dbReference>
<name>A0A099WGG6_9LIST</name>
<dbReference type="Proteomes" id="UP000532866">
    <property type="component" value="Unassembled WGS sequence"/>
</dbReference>
<proteinExistence type="predicted"/>
<dbReference type="PROSITE" id="PS50995">
    <property type="entry name" value="HTH_MARR_2"/>
    <property type="match status" value="1"/>
</dbReference>
<dbReference type="Proteomes" id="UP000533953">
    <property type="component" value="Unassembled WGS sequence"/>
</dbReference>
<comment type="caution">
    <text evidence="3">The sequence shown here is derived from an EMBL/GenBank/DDBJ whole genome shotgun (WGS) entry which is preliminary data.</text>
</comment>
<evidence type="ECO:0000313" key="30">
    <source>
        <dbReference type="Proteomes" id="UP000546806"/>
    </source>
</evidence>
<reference evidence="21 22" key="2">
    <citation type="submission" date="2020-03" db="EMBL/GenBank/DDBJ databases">
        <title>Soil Listeria distribution.</title>
        <authorList>
            <person name="Liao J."/>
            <person name="Wiedmann M."/>
        </authorList>
    </citation>
    <scope>NUCLEOTIDE SEQUENCE [LARGE SCALE GENOMIC DNA]</scope>
    <source>
        <strain evidence="18 34">FSL L7-0039</strain>
        <strain evidence="17 33">FSL L7-0149</strain>
        <strain evidence="15 21">FSL L7-0245</strain>
        <strain evidence="16 26">FSL L7-0259</strain>
        <strain evidence="14 22">FSL L7-0360</strain>
        <strain evidence="13 30">FSL L7-0435</strain>
        <strain evidence="11 25">FSL L7-0978</strain>
        <strain evidence="12 32">FSL L7-0990</strain>
        <strain evidence="10 31">FSL L7-1017</strain>
        <strain evidence="9 35">FSL L7-1299</strain>
        <strain evidence="8 36">FSL L7-1427</strain>
        <strain evidence="7 24">FSL L7-1547</strain>
        <strain evidence="6 28">FSL L7-1658</strain>
        <strain evidence="4 27">FSL L7-1816</strain>
        <strain evidence="5 23">FSL L7-1833</strain>
        <strain evidence="19 29">FSL L7-1850</strain>
    </source>
</reference>
<evidence type="ECO:0000313" key="33">
    <source>
        <dbReference type="Proteomes" id="UP000553016"/>
    </source>
</evidence>
<dbReference type="Proteomes" id="UP000547643">
    <property type="component" value="Unassembled WGS sequence"/>
</dbReference>
<dbReference type="Proteomes" id="UP000541735">
    <property type="component" value="Unassembled WGS sequence"/>
</dbReference>
<dbReference type="EMBL" id="JNFA01000007">
    <property type="protein sequence ID" value="KGL43235.1"/>
    <property type="molecule type" value="Genomic_DNA"/>
</dbReference>
<keyword evidence="1" id="KW-0238">DNA-binding</keyword>
<evidence type="ECO:0000313" key="25">
    <source>
        <dbReference type="Proteomes" id="UP000539064"/>
    </source>
</evidence>
<dbReference type="EMBL" id="JAARXI010000016">
    <property type="protein sequence ID" value="MBC2118361.1"/>
    <property type="molecule type" value="Genomic_DNA"/>
</dbReference>
<evidence type="ECO:0000313" key="3">
    <source>
        <dbReference type="EMBL" id="KGL43235.1"/>
    </source>
</evidence>
<dbReference type="Proteomes" id="UP000565628">
    <property type="component" value="Unassembled WGS sequence"/>
</dbReference>
<evidence type="ECO:0000313" key="15">
    <source>
        <dbReference type="EMBL" id="MBC2168196.1"/>
    </source>
</evidence>
<dbReference type="InterPro" id="IPR036388">
    <property type="entry name" value="WH-like_DNA-bd_sf"/>
</dbReference>
<evidence type="ECO:0000313" key="4">
    <source>
        <dbReference type="EMBL" id="MBC1318551.1"/>
    </source>
</evidence>
<evidence type="ECO:0000313" key="13">
    <source>
        <dbReference type="EMBL" id="MBC2005452.1"/>
    </source>
</evidence>
<feature type="domain" description="HTH marR-type" evidence="2">
    <location>
        <begin position="5"/>
        <end position="144"/>
    </location>
</feature>
<dbReference type="STRING" id="1552123.EP57_03240"/>
<dbReference type="EMBL" id="JAARUV010000011">
    <property type="protein sequence ID" value="MBC1780604.1"/>
    <property type="molecule type" value="Genomic_DNA"/>
</dbReference>
<dbReference type="Proteomes" id="UP000546806">
    <property type="component" value="Unassembled WGS sequence"/>
</dbReference>
<dbReference type="EMBL" id="JAARVG010000022">
    <property type="protein sequence ID" value="MBC1794991.1"/>
    <property type="molecule type" value="Genomic_DNA"/>
</dbReference>
<dbReference type="EMBL" id="JAARRU010000011">
    <property type="protein sequence ID" value="MBC1567260.1"/>
    <property type="molecule type" value="Genomic_DNA"/>
</dbReference>
<dbReference type="eggNOG" id="COG1846">
    <property type="taxonomic scope" value="Bacteria"/>
</dbReference>
<evidence type="ECO:0000313" key="22">
    <source>
        <dbReference type="Proteomes" id="UP000529446"/>
    </source>
</evidence>
<evidence type="ECO:0000313" key="23">
    <source>
        <dbReference type="Proteomes" id="UP000532866"/>
    </source>
</evidence>
<dbReference type="GO" id="GO:0003700">
    <property type="term" value="F:DNA-binding transcription factor activity"/>
    <property type="evidence" value="ECO:0007669"/>
    <property type="project" value="InterPro"/>
</dbReference>
<evidence type="ECO:0000313" key="7">
    <source>
        <dbReference type="EMBL" id="MBC1493455.1"/>
    </source>
</evidence>
<evidence type="ECO:0000313" key="10">
    <source>
        <dbReference type="EMBL" id="MBC1780604.1"/>
    </source>
</evidence>
<evidence type="ECO:0000313" key="21">
    <source>
        <dbReference type="Proteomes" id="UP000519573"/>
    </source>
</evidence>
<dbReference type="GeneID" id="58716439"/>
<dbReference type="Proteomes" id="UP000029844">
    <property type="component" value="Unassembled WGS sequence"/>
</dbReference>
<dbReference type="Proteomes" id="UP000544413">
    <property type="component" value="Unassembled WGS sequence"/>
</dbReference>
<dbReference type="EMBL" id="JAARYD010000015">
    <property type="protein sequence ID" value="MBC2178430.1"/>
    <property type="molecule type" value="Genomic_DNA"/>
</dbReference>
<evidence type="ECO:0000313" key="9">
    <source>
        <dbReference type="EMBL" id="MBC1618066.1"/>
    </source>
</evidence>
<evidence type="ECO:0000313" key="35">
    <source>
        <dbReference type="Proteomes" id="UP000574104"/>
    </source>
</evidence>
<evidence type="ECO:0000313" key="27">
    <source>
        <dbReference type="Proteomes" id="UP000543379"/>
    </source>
</evidence>
<evidence type="ECO:0000313" key="31">
    <source>
        <dbReference type="Proteomes" id="UP000547643"/>
    </source>
</evidence>
<dbReference type="OrthoDB" id="163346at2"/>
<keyword evidence="20" id="KW-1185">Reference proteome</keyword>
<evidence type="ECO:0000313" key="19">
    <source>
        <dbReference type="EMBL" id="MBC2373797.1"/>
    </source>
</evidence>
<dbReference type="Proteomes" id="UP000574104">
    <property type="component" value="Unassembled WGS sequence"/>
</dbReference>
<dbReference type="Proteomes" id="UP000553016">
    <property type="component" value="Unassembled WGS sequence"/>
</dbReference>
<evidence type="ECO:0000313" key="17">
    <source>
        <dbReference type="EMBL" id="MBC2242325.1"/>
    </source>
</evidence>
<protein>
    <submittedName>
        <fullName evidence="3">MarR family transcriptional regulator</fullName>
    </submittedName>
</protein>
<dbReference type="PRINTS" id="PR00598">
    <property type="entry name" value="HTHMARR"/>
</dbReference>
<dbReference type="InterPro" id="IPR039422">
    <property type="entry name" value="MarR/SlyA-like"/>
</dbReference>
<dbReference type="Pfam" id="PF12802">
    <property type="entry name" value="MarR_2"/>
    <property type="match status" value="1"/>
</dbReference>
<evidence type="ECO:0000313" key="16">
    <source>
        <dbReference type="EMBL" id="MBC2178430.1"/>
    </source>
</evidence>
<evidence type="ECO:0000256" key="1">
    <source>
        <dbReference type="ARBA" id="ARBA00023125"/>
    </source>
</evidence>
<accession>A0A099WGG6</accession>
<sequence length="155" mass="17967">MHNPEEDLGQSVVRAFANFKRAEMQNFKVPGLKRSETRFLFMLHHGLRHHKHDLGMKVADVTAILRVSKPSVTQQMNALEERGFIIRTQDPEDKRAAYIQLTARGEEVVAKIIETFHKNFEDMTSFLGKEEMERLIALLDKLTEYLNKKAESKEV</sequence>
<dbReference type="Gene3D" id="1.10.10.10">
    <property type="entry name" value="Winged helix-like DNA-binding domain superfamily/Winged helix DNA-binding domain"/>
    <property type="match status" value="1"/>
</dbReference>
<evidence type="ECO:0000313" key="6">
    <source>
        <dbReference type="EMBL" id="MBC1403169.1"/>
    </source>
</evidence>
<evidence type="ECO:0000313" key="14">
    <source>
        <dbReference type="EMBL" id="MBC2118361.1"/>
    </source>
</evidence>
<dbReference type="SMART" id="SM00347">
    <property type="entry name" value="HTH_MARR"/>
    <property type="match status" value="1"/>
</dbReference>
<dbReference type="EMBL" id="JAARYH010000012">
    <property type="protein sequence ID" value="MBC2168196.1"/>
    <property type="molecule type" value="Genomic_DNA"/>
</dbReference>
<dbReference type="GO" id="GO:0006950">
    <property type="term" value="P:response to stress"/>
    <property type="evidence" value="ECO:0007669"/>
    <property type="project" value="TreeGrafter"/>
</dbReference>
<dbReference type="EMBL" id="JAARVD010000012">
    <property type="protein sequence ID" value="MBC1798528.1"/>
    <property type="molecule type" value="Genomic_DNA"/>
</dbReference>
<dbReference type="Proteomes" id="UP000546244">
    <property type="component" value="Unassembled WGS sequence"/>
</dbReference>
<dbReference type="EMBL" id="JAAROV010000010">
    <property type="protein sequence ID" value="MBC1318551.1"/>
    <property type="molecule type" value="Genomic_DNA"/>
</dbReference>
<dbReference type="EMBL" id="JAARWW010000011">
    <property type="protein sequence ID" value="MBC2005452.1"/>
    <property type="molecule type" value="Genomic_DNA"/>
</dbReference>
<dbReference type="EMBL" id="JAASTX010000036">
    <property type="protein sequence ID" value="MBC1493455.1"/>
    <property type="molecule type" value="Genomic_DNA"/>
</dbReference>
<gene>
    <name evidence="3" type="ORF">EP57_03240</name>
    <name evidence="5" type="ORF">HB759_16605</name>
    <name evidence="4" type="ORF">HB811_17365</name>
    <name evidence="6" type="ORF">HB836_16370</name>
    <name evidence="9" type="ORF">HB904_17975</name>
    <name evidence="8" type="ORF">HB907_17775</name>
    <name evidence="19" type="ORF">HBP98_17445</name>
    <name evidence="10" type="ORF">HCA46_17420</name>
    <name evidence="11" type="ORF">HCA52_16310</name>
    <name evidence="12" type="ORF">HCA55_17450</name>
    <name evidence="13" type="ORF">HCA78_16885</name>
    <name evidence="14" type="ORF">HCB06_17130</name>
    <name evidence="15" type="ORF">HCB26_16585</name>
    <name evidence="16" type="ORF">HCB27_17525</name>
    <name evidence="17" type="ORF">HCB35_17770</name>
    <name evidence="7" type="ORF">HCI99_16660</name>
    <name evidence="18" type="ORF">HCJ81_15935</name>
</gene>
<dbReference type="EMBL" id="JAAROL010000012">
    <property type="protein sequence ID" value="MBC1333568.1"/>
    <property type="molecule type" value="Genomic_DNA"/>
</dbReference>
<evidence type="ECO:0000313" key="24">
    <source>
        <dbReference type="Proteomes" id="UP000533953"/>
    </source>
</evidence>
<evidence type="ECO:0000313" key="34">
    <source>
        <dbReference type="Proteomes" id="UP000565628"/>
    </source>
</evidence>
<dbReference type="RefSeq" id="WP_036084190.1">
    <property type="nucleotide sequence ID" value="NZ_CBCSHQ010000024.1"/>
</dbReference>
<dbReference type="InterPro" id="IPR036390">
    <property type="entry name" value="WH_DNA-bd_sf"/>
</dbReference>
<dbReference type="Proteomes" id="UP000519573">
    <property type="component" value="Unassembled WGS sequence"/>
</dbReference>
<dbReference type="InterPro" id="IPR000835">
    <property type="entry name" value="HTH_MarR-typ"/>
</dbReference>
<dbReference type="EMBL" id="JAARPT010000014">
    <property type="protein sequence ID" value="MBC1403169.1"/>
    <property type="molecule type" value="Genomic_DNA"/>
</dbReference>